<keyword evidence="11" id="KW-1185">Reference proteome</keyword>
<evidence type="ECO:0000256" key="1">
    <source>
        <dbReference type="ARBA" id="ARBA00000971"/>
    </source>
</evidence>
<reference evidence="10 11" key="1">
    <citation type="submission" date="2012-05" db="EMBL/GenBank/DDBJ databases">
        <title>Recombination and specialization in a pathogen metapopulation.</title>
        <authorList>
            <person name="Gardiner A."/>
            <person name="Kemen E."/>
            <person name="Schultz-Larsen T."/>
            <person name="MacLean D."/>
            <person name="Van Oosterhout C."/>
            <person name="Jones J.D.G."/>
        </authorList>
    </citation>
    <scope>NUCLEOTIDE SEQUENCE [LARGE SCALE GENOMIC DNA]</scope>
    <source>
        <strain evidence="10 11">Ac Nc2</strain>
    </source>
</reference>
<dbReference type="STRING" id="65357.A0A024GEK4"/>
<dbReference type="EC" id="5.2.1.8" evidence="2"/>
<feature type="repeat" description="WD" evidence="7">
    <location>
        <begin position="56"/>
        <end position="88"/>
    </location>
</feature>
<dbReference type="InterPro" id="IPR001680">
    <property type="entry name" value="WD40_rpt"/>
</dbReference>
<organism evidence="10 11">
    <name type="scientific">Albugo candida</name>
    <dbReference type="NCBI Taxonomy" id="65357"/>
    <lineage>
        <taxon>Eukaryota</taxon>
        <taxon>Sar</taxon>
        <taxon>Stramenopiles</taxon>
        <taxon>Oomycota</taxon>
        <taxon>Peronosporomycetes</taxon>
        <taxon>Albuginales</taxon>
        <taxon>Albuginaceae</taxon>
        <taxon>Albugo</taxon>
    </lineage>
</organism>
<evidence type="ECO:0000256" key="4">
    <source>
        <dbReference type="ARBA" id="ARBA00022737"/>
    </source>
</evidence>
<dbReference type="Gene3D" id="2.40.100.10">
    <property type="entry name" value="Cyclophilin-like"/>
    <property type="match status" value="1"/>
</dbReference>
<dbReference type="InterPro" id="IPR015943">
    <property type="entry name" value="WD40/YVTN_repeat-like_dom_sf"/>
</dbReference>
<evidence type="ECO:0000256" key="7">
    <source>
        <dbReference type="PROSITE-ProRule" id="PRU00221"/>
    </source>
</evidence>
<dbReference type="GO" id="GO:0006457">
    <property type="term" value="P:protein folding"/>
    <property type="evidence" value="ECO:0007669"/>
    <property type="project" value="InterPro"/>
</dbReference>
<dbReference type="Pfam" id="PF00160">
    <property type="entry name" value="Pro_isomerase"/>
    <property type="match status" value="1"/>
</dbReference>
<dbReference type="Proteomes" id="UP000053237">
    <property type="component" value="Unassembled WGS sequence"/>
</dbReference>
<keyword evidence="4" id="KW-0677">Repeat</keyword>
<sequence length="627" mass="71423">MAIAKRPSSDTFTDEENDADTMPMPMPPKRKTKKPKLLFEESYLTNIPSAEMYEKSYMHRDIVTHVVVAPETQFIITASKDGHVKFWKKMLHGIEFVKHYKAHMNEIFALAVSSDGLRLCSTSSDQNIKFYDVIGFDMVNMIKVGYIPNECCWIHQKNAILPKIAISDKTGSWIRVYQADQATHEPIHTIDKLHTAPVLLLGYNAVYDCTISCDAKGHIEYWNAETFNFPEDSLAFKYKGETDLYELAKHKTIPMSIAIDSQGENFALTAKDAQIRVFRFLTGKLRRKYDESLVIFEDAFADKSLPLDALDFGRRSAVEKELAASEVVSNCTFDESGHFLLYPTLLGIKVLNIETNKFVRILGKVENTDRFLRVALFQEKLKVNTQMEKQIRNASSSKLKQDSMIMTDSDRSDPVDPTLFCTSYKKNRFYLFSTREPAEEDEDDTSIGRDVFNEKPTMEELQVASESSSKVMGDTIIIHTTIGDITVKLFPKECPRTVENFCTHARNGYYDNVIFHRVIKNFMVQTGDPLGDGTGGESIWGGEFEDELNRNLRHDRAFTVSMANSGPNTNGSQFFITTVPTPWLDNKHTVFGRVEHGKDTVSSIEQTRTDKYDRPCEEIKILNIDVF</sequence>
<keyword evidence="5" id="KW-0697">Rotamase</keyword>
<dbReference type="InterPro" id="IPR036322">
    <property type="entry name" value="WD40_repeat_dom_sf"/>
</dbReference>
<dbReference type="Gene3D" id="2.130.10.10">
    <property type="entry name" value="YVTN repeat-like/Quinoprotein amine dehydrogenase"/>
    <property type="match status" value="1"/>
</dbReference>
<dbReference type="PANTHER" id="PTHR45625">
    <property type="entry name" value="PEPTIDYL-PROLYL CIS-TRANS ISOMERASE-RELATED"/>
    <property type="match status" value="1"/>
</dbReference>
<evidence type="ECO:0000259" key="9">
    <source>
        <dbReference type="PROSITE" id="PS50072"/>
    </source>
</evidence>
<dbReference type="GO" id="GO:0003755">
    <property type="term" value="F:peptidyl-prolyl cis-trans isomerase activity"/>
    <property type="evidence" value="ECO:0007669"/>
    <property type="project" value="UniProtKB-KW"/>
</dbReference>
<dbReference type="PANTHER" id="PTHR45625:SF4">
    <property type="entry name" value="PEPTIDYLPROLYL ISOMERASE DOMAIN AND WD REPEAT-CONTAINING PROTEIN 1"/>
    <property type="match status" value="1"/>
</dbReference>
<dbReference type="PRINTS" id="PR00153">
    <property type="entry name" value="CSAPPISMRASE"/>
</dbReference>
<dbReference type="PROSITE" id="PS50082">
    <property type="entry name" value="WD_REPEATS_2"/>
    <property type="match status" value="2"/>
</dbReference>
<dbReference type="FunCoup" id="A0A024GEK4">
    <property type="interactions" value="668"/>
</dbReference>
<dbReference type="AlphaFoldDB" id="A0A024GEK4"/>
<dbReference type="SMART" id="SM00320">
    <property type="entry name" value="WD40"/>
    <property type="match status" value="4"/>
</dbReference>
<dbReference type="InterPro" id="IPR029000">
    <property type="entry name" value="Cyclophilin-like_dom_sf"/>
</dbReference>
<evidence type="ECO:0000256" key="2">
    <source>
        <dbReference type="ARBA" id="ARBA00013194"/>
    </source>
</evidence>
<evidence type="ECO:0000256" key="3">
    <source>
        <dbReference type="ARBA" id="ARBA00022574"/>
    </source>
</evidence>
<dbReference type="EMBL" id="CAIX01000082">
    <property type="protein sequence ID" value="CCI44920.1"/>
    <property type="molecule type" value="Genomic_DNA"/>
</dbReference>
<dbReference type="GO" id="GO:0005634">
    <property type="term" value="C:nucleus"/>
    <property type="evidence" value="ECO:0007669"/>
    <property type="project" value="UniProtKB-ARBA"/>
</dbReference>
<evidence type="ECO:0000256" key="6">
    <source>
        <dbReference type="ARBA" id="ARBA00023235"/>
    </source>
</evidence>
<keyword evidence="3 7" id="KW-0853">WD repeat</keyword>
<evidence type="ECO:0000313" key="11">
    <source>
        <dbReference type="Proteomes" id="UP000053237"/>
    </source>
</evidence>
<feature type="region of interest" description="Disordered" evidence="8">
    <location>
        <begin position="1"/>
        <end position="32"/>
    </location>
</feature>
<dbReference type="SUPFAM" id="SSF50891">
    <property type="entry name" value="Cyclophilin-like"/>
    <property type="match status" value="1"/>
</dbReference>
<keyword evidence="6" id="KW-0413">Isomerase</keyword>
<dbReference type="InterPro" id="IPR020892">
    <property type="entry name" value="Cyclophilin-type_PPIase_CS"/>
</dbReference>
<feature type="repeat" description="WD" evidence="7">
    <location>
        <begin position="100"/>
        <end position="133"/>
    </location>
</feature>
<dbReference type="FunFam" id="2.40.100.10:FF:000003">
    <property type="entry name" value="Peptidylprolyl isomerase domain and WD repeat-containing 1"/>
    <property type="match status" value="1"/>
</dbReference>
<gene>
    <name evidence="10" type="ORF">BN9_057440</name>
</gene>
<dbReference type="OrthoDB" id="10264753at2759"/>
<dbReference type="InParanoid" id="A0A024GEK4"/>
<dbReference type="InterPro" id="IPR044666">
    <property type="entry name" value="Cyclophilin_A-like"/>
</dbReference>
<protein>
    <recommendedName>
        <fullName evidence="2">peptidylprolyl isomerase</fullName>
        <ecNumber evidence="2">5.2.1.8</ecNumber>
    </recommendedName>
</protein>
<dbReference type="PROSITE" id="PS50072">
    <property type="entry name" value="CSA_PPIASE_2"/>
    <property type="match status" value="1"/>
</dbReference>
<evidence type="ECO:0000313" key="10">
    <source>
        <dbReference type="EMBL" id="CCI44920.1"/>
    </source>
</evidence>
<dbReference type="PROSITE" id="PS50294">
    <property type="entry name" value="WD_REPEATS_REGION"/>
    <property type="match status" value="1"/>
</dbReference>
<feature type="domain" description="PPIase cyclophilin-type" evidence="9">
    <location>
        <begin position="472"/>
        <end position="626"/>
    </location>
</feature>
<comment type="catalytic activity">
    <reaction evidence="1">
        <text>[protein]-peptidylproline (omega=180) = [protein]-peptidylproline (omega=0)</text>
        <dbReference type="Rhea" id="RHEA:16237"/>
        <dbReference type="Rhea" id="RHEA-COMP:10747"/>
        <dbReference type="Rhea" id="RHEA-COMP:10748"/>
        <dbReference type="ChEBI" id="CHEBI:83833"/>
        <dbReference type="ChEBI" id="CHEBI:83834"/>
        <dbReference type="EC" id="5.2.1.8"/>
    </reaction>
</comment>
<dbReference type="SUPFAM" id="SSF50978">
    <property type="entry name" value="WD40 repeat-like"/>
    <property type="match status" value="1"/>
</dbReference>
<comment type="caution">
    <text evidence="10">The sequence shown here is derived from an EMBL/GenBank/DDBJ whole genome shotgun (WGS) entry which is preliminary data.</text>
</comment>
<evidence type="ECO:0000256" key="5">
    <source>
        <dbReference type="ARBA" id="ARBA00023110"/>
    </source>
</evidence>
<dbReference type="CDD" id="cd01927">
    <property type="entry name" value="cyclophilin_WD40"/>
    <property type="match status" value="1"/>
</dbReference>
<name>A0A024GEK4_9STRA</name>
<dbReference type="PROSITE" id="PS00170">
    <property type="entry name" value="CSA_PPIASE_1"/>
    <property type="match status" value="1"/>
</dbReference>
<evidence type="ECO:0000256" key="8">
    <source>
        <dbReference type="SAM" id="MobiDB-lite"/>
    </source>
</evidence>
<dbReference type="InterPro" id="IPR002130">
    <property type="entry name" value="Cyclophilin-type_PPIase_dom"/>
</dbReference>
<dbReference type="Pfam" id="PF00400">
    <property type="entry name" value="WD40"/>
    <property type="match status" value="2"/>
</dbReference>
<proteinExistence type="predicted"/>
<accession>A0A024GEK4</accession>